<feature type="region of interest" description="Disordered" evidence="1">
    <location>
        <begin position="243"/>
        <end position="288"/>
    </location>
</feature>
<feature type="region of interest" description="Disordered" evidence="1">
    <location>
        <begin position="326"/>
        <end position="398"/>
    </location>
</feature>
<proteinExistence type="predicted"/>
<sequence length="533" mass="59686">MSVISKTISNSSTSTNEHPLWSSRSHSRLNSFSGDKDGEASLIFERNVEDPNFLSQSSRPVSRPVSRAMSRSASRNVSRPLSRQQSQATISFNQGIPNNVTNYTSANIIHKPLPTKRNSSFSFTSPSNDLRRYSTNPNNNTNNISTTSIGNVTSSQIRRVKTGNPQLYSQSYNNSSTTNCNCNNNTTNNDSNNNNNGNYLHTLENFVPPALDESCSIVTDVNTKLDDVDMIYSKRPSTLGLDMALGRTRSSSTATPRAQSTHNLGLNSPVLASRQTSSEQSSSPSPSSRLLRFYSYVDMLSDENLQQQQAQAQQQQTQQQRPDFISHYSYSNDNTTDNLRKKPLDNRVSPSPIQNISDTSTSGSSSSFFINPFMRNKKTGHNSNDRYNSKKHQLKNKPSDTLKALRSKFHLHSDSGSSSQDDDEEEENENEGPNYNNTREKSPKCVPPTKIEQDELYPDNNEVATIVNSNKNEFVSDFNYDDLNDDDRLQKEKVSEILRRRVSEQQPIPFNSNDNNNIQGHGYLDNGSDPITK</sequence>
<feature type="region of interest" description="Disordered" evidence="1">
    <location>
        <begin position="411"/>
        <end position="453"/>
    </location>
</feature>
<feature type="compositionally biased region" description="Acidic residues" evidence="1">
    <location>
        <begin position="420"/>
        <end position="430"/>
    </location>
</feature>
<dbReference type="AlphaFoldDB" id="A0A9P6W187"/>
<feature type="compositionally biased region" description="Polar residues" evidence="1">
    <location>
        <begin position="248"/>
        <end position="266"/>
    </location>
</feature>
<evidence type="ECO:0000256" key="1">
    <source>
        <dbReference type="SAM" id="MobiDB-lite"/>
    </source>
</evidence>
<dbReference type="Proteomes" id="UP000750334">
    <property type="component" value="Unassembled WGS sequence"/>
</dbReference>
<comment type="caution">
    <text evidence="2">The sequence shown here is derived from an EMBL/GenBank/DDBJ whole genome shotgun (WGS) entry which is preliminary data.</text>
</comment>
<feature type="compositionally biased region" description="Low complexity" evidence="1">
    <location>
        <begin position="273"/>
        <end position="288"/>
    </location>
</feature>
<feature type="compositionally biased region" description="Low complexity" evidence="1">
    <location>
        <begin position="55"/>
        <end position="79"/>
    </location>
</feature>
<dbReference type="OrthoDB" id="5364312at2759"/>
<feature type="compositionally biased region" description="Polar residues" evidence="1">
    <location>
        <begin position="504"/>
        <end position="519"/>
    </location>
</feature>
<protein>
    <submittedName>
        <fullName evidence="2">Uncharacterized protein</fullName>
    </submittedName>
</protein>
<feature type="compositionally biased region" description="Polar residues" evidence="1">
    <location>
        <begin position="81"/>
        <end position="97"/>
    </location>
</feature>
<dbReference type="EMBL" id="PUHR01000190">
    <property type="protein sequence ID" value="KAG0659528.1"/>
    <property type="molecule type" value="Genomic_DNA"/>
</dbReference>
<name>A0A9P6W187_MAUEX</name>
<reference evidence="2 3" key="1">
    <citation type="submission" date="2020-11" db="EMBL/GenBank/DDBJ databases">
        <title>Kefir isolates.</title>
        <authorList>
            <person name="Marcisauskas S."/>
            <person name="Kim Y."/>
            <person name="Blasche S."/>
        </authorList>
    </citation>
    <scope>NUCLEOTIDE SEQUENCE [LARGE SCALE GENOMIC DNA]</scope>
    <source>
        <strain evidence="2 3">OG2</strain>
    </source>
</reference>
<feature type="compositionally biased region" description="Low complexity" evidence="1">
    <location>
        <begin position="134"/>
        <end position="148"/>
    </location>
</feature>
<keyword evidence="3" id="KW-1185">Reference proteome</keyword>
<feature type="compositionally biased region" description="Low complexity" evidence="1">
    <location>
        <begin position="357"/>
        <end position="367"/>
    </location>
</feature>
<organism evidence="2 3">
    <name type="scientific">Maudiozyma exigua</name>
    <name type="common">Yeast</name>
    <name type="synonym">Kazachstania exigua</name>
    <dbReference type="NCBI Taxonomy" id="34358"/>
    <lineage>
        <taxon>Eukaryota</taxon>
        <taxon>Fungi</taxon>
        <taxon>Dikarya</taxon>
        <taxon>Ascomycota</taxon>
        <taxon>Saccharomycotina</taxon>
        <taxon>Saccharomycetes</taxon>
        <taxon>Saccharomycetales</taxon>
        <taxon>Saccharomycetaceae</taxon>
        <taxon>Maudiozyma</taxon>
    </lineage>
</organism>
<feature type="compositionally biased region" description="Polar residues" evidence="1">
    <location>
        <begin position="118"/>
        <end position="128"/>
    </location>
</feature>
<feature type="region of interest" description="Disordered" evidence="1">
    <location>
        <begin position="53"/>
        <end position="97"/>
    </location>
</feature>
<feature type="region of interest" description="Disordered" evidence="1">
    <location>
        <begin position="502"/>
        <end position="533"/>
    </location>
</feature>
<feature type="region of interest" description="Disordered" evidence="1">
    <location>
        <begin position="118"/>
        <end position="148"/>
    </location>
</feature>
<feature type="compositionally biased region" description="Polar residues" evidence="1">
    <location>
        <begin position="328"/>
        <end position="337"/>
    </location>
</feature>
<evidence type="ECO:0000313" key="3">
    <source>
        <dbReference type="Proteomes" id="UP000750334"/>
    </source>
</evidence>
<evidence type="ECO:0000313" key="2">
    <source>
        <dbReference type="EMBL" id="KAG0659528.1"/>
    </source>
</evidence>
<feature type="region of interest" description="Disordered" evidence="1">
    <location>
        <begin position="1"/>
        <end position="33"/>
    </location>
</feature>
<gene>
    <name evidence="2" type="ORF">C6P45_001834</name>
</gene>
<accession>A0A9P6W187</accession>